<sequence length="226" mass="25241">MSRRVFVIGDVHGCARTLRELVIRGVRLTPSDTLYLLGDLIDRGPDSKGVLDFIFELTAAGYNVASVQGNHEEMCLRAPYGRPAMDMWTSNGGLTTLASFLADGPGDIPHRYLQYLGSLPPYILLDHFVIVHAGLNFDREPPFGPLDDTEAMLWTRSDVVERQRIGGRRLICGHTMVTRQRLEASLKSDKIMLDNGCVTARFPDMGYLAALELNSMRVVFQENIDQ</sequence>
<keyword evidence="3" id="KW-1185">Reference proteome</keyword>
<dbReference type="GO" id="GO:0110154">
    <property type="term" value="P:RNA decapping"/>
    <property type="evidence" value="ECO:0007669"/>
    <property type="project" value="TreeGrafter"/>
</dbReference>
<dbReference type="RefSeq" id="WP_151128148.1">
    <property type="nucleotide sequence ID" value="NZ_VZQZ01000004.1"/>
</dbReference>
<reference evidence="2 3" key="1">
    <citation type="submission" date="2019-09" db="EMBL/GenBank/DDBJ databases">
        <title>Geobacter sp. Red96, a novel strain isolated from paddy soil.</title>
        <authorList>
            <person name="Xu Z."/>
            <person name="Masuda Y."/>
            <person name="Itoh H."/>
            <person name="Senoo K."/>
        </authorList>
    </citation>
    <scope>NUCLEOTIDE SEQUENCE [LARGE SCALE GENOMIC DNA]</scope>
    <source>
        <strain evidence="2 3">Red96</strain>
    </source>
</reference>
<dbReference type="PANTHER" id="PTHR42850">
    <property type="entry name" value="METALLOPHOSPHOESTERASE"/>
    <property type="match status" value="1"/>
</dbReference>
<gene>
    <name evidence="2" type="ORF">F6V25_08305</name>
</gene>
<dbReference type="InterPro" id="IPR004843">
    <property type="entry name" value="Calcineurin-like_PHP"/>
</dbReference>
<dbReference type="Gene3D" id="3.60.21.10">
    <property type="match status" value="1"/>
</dbReference>
<dbReference type="Proteomes" id="UP000420562">
    <property type="component" value="Unassembled WGS sequence"/>
</dbReference>
<feature type="domain" description="Calcineurin-like phosphoesterase" evidence="1">
    <location>
        <begin position="4"/>
        <end position="175"/>
    </location>
</feature>
<dbReference type="EMBL" id="VZQZ01000004">
    <property type="protein sequence ID" value="KAB0665710.1"/>
    <property type="molecule type" value="Genomic_DNA"/>
</dbReference>
<name>A0A7J4ZRA4_9BACT</name>
<dbReference type="PANTHER" id="PTHR42850:SF4">
    <property type="entry name" value="ZINC-DEPENDENT ENDOPOLYPHOSPHATASE"/>
    <property type="match status" value="1"/>
</dbReference>
<evidence type="ECO:0000259" key="1">
    <source>
        <dbReference type="Pfam" id="PF00149"/>
    </source>
</evidence>
<evidence type="ECO:0000313" key="3">
    <source>
        <dbReference type="Proteomes" id="UP000420562"/>
    </source>
</evidence>
<dbReference type="CDD" id="cd00144">
    <property type="entry name" value="MPP_PPP_family"/>
    <property type="match status" value="1"/>
</dbReference>
<organism evidence="2 3">
    <name type="scientific">Oryzomonas japonica</name>
    <dbReference type="NCBI Taxonomy" id="2603858"/>
    <lineage>
        <taxon>Bacteria</taxon>
        <taxon>Pseudomonadati</taxon>
        <taxon>Thermodesulfobacteriota</taxon>
        <taxon>Desulfuromonadia</taxon>
        <taxon>Geobacterales</taxon>
        <taxon>Geobacteraceae</taxon>
        <taxon>Oryzomonas</taxon>
    </lineage>
</organism>
<dbReference type="InterPro" id="IPR029052">
    <property type="entry name" value="Metallo-depent_PP-like"/>
</dbReference>
<dbReference type="GO" id="GO:0008803">
    <property type="term" value="F:bis(5'-nucleosyl)-tetraphosphatase (symmetrical) activity"/>
    <property type="evidence" value="ECO:0007669"/>
    <property type="project" value="TreeGrafter"/>
</dbReference>
<proteinExistence type="predicted"/>
<dbReference type="AlphaFoldDB" id="A0A7J4ZRA4"/>
<dbReference type="GO" id="GO:0016791">
    <property type="term" value="F:phosphatase activity"/>
    <property type="evidence" value="ECO:0007669"/>
    <property type="project" value="TreeGrafter"/>
</dbReference>
<evidence type="ECO:0000313" key="2">
    <source>
        <dbReference type="EMBL" id="KAB0665710.1"/>
    </source>
</evidence>
<protein>
    <submittedName>
        <fullName evidence="2">Serine/threonine protein phosphatase</fullName>
    </submittedName>
</protein>
<dbReference type="SUPFAM" id="SSF56300">
    <property type="entry name" value="Metallo-dependent phosphatases"/>
    <property type="match status" value="1"/>
</dbReference>
<dbReference type="GO" id="GO:0005737">
    <property type="term" value="C:cytoplasm"/>
    <property type="evidence" value="ECO:0007669"/>
    <property type="project" value="TreeGrafter"/>
</dbReference>
<comment type="caution">
    <text evidence="2">The sequence shown here is derived from an EMBL/GenBank/DDBJ whole genome shotgun (WGS) entry which is preliminary data.</text>
</comment>
<dbReference type="InterPro" id="IPR050126">
    <property type="entry name" value="Ap4A_hydrolase"/>
</dbReference>
<dbReference type="Pfam" id="PF00149">
    <property type="entry name" value="Metallophos"/>
    <property type="match status" value="1"/>
</dbReference>
<accession>A0A7J4ZRA4</accession>